<evidence type="ECO:0000313" key="2">
    <source>
        <dbReference type="Proteomes" id="UP000515145"/>
    </source>
</evidence>
<feature type="region of interest" description="Disordered" evidence="1">
    <location>
        <begin position="1"/>
        <end position="45"/>
    </location>
</feature>
<dbReference type="RefSeq" id="XP_028256443.1">
    <property type="nucleotide sequence ID" value="XM_028400642.1"/>
</dbReference>
<sequence length="211" mass="23313">MPRFTRRSQAARRREGEQQVELGPPQPPREEVANRRGTGHRHRVRRWPRSAVTGLSHKLSIPPESPNEKFVLLVGDSHLRAIADGIVPIMLDKDSMSFGVMCTPGASAAELTAELLHADVPRTPDAVCLLAPSNNLTSSRTFEEAGASFANLVACACSRWPKVCVVDFPPRLTVDPVYQDVVRQEFRRVAARLGTLGKNFKCNVAKDRNPL</sequence>
<evidence type="ECO:0000313" key="3">
    <source>
        <dbReference type="RefSeq" id="XP_028256443.1"/>
    </source>
</evidence>
<keyword evidence="2" id="KW-1185">Reference proteome</keyword>
<feature type="compositionally biased region" description="Basic residues" evidence="1">
    <location>
        <begin position="1"/>
        <end position="11"/>
    </location>
</feature>
<dbReference type="SUPFAM" id="SSF52266">
    <property type="entry name" value="SGNH hydrolase"/>
    <property type="match status" value="1"/>
</dbReference>
<proteinExistence type="predicted"/>
<dbReference type="GeneID" id="114432565"/>
<dbReference type="AlphaFoldDB" id="A0A6P7HRZ7"/>
<organism evidence="2 3">
    <name type="scientific">Parambassis ranga</name>
    <name type="common">Indian glassy fish</name>
    <dbReference type="NCBI Taxonomy" id="210632"/>
    <lineage>
        <taxon>Eukaryota</taxon>
        <taxon>Metazoa</taxon>
        <taxon>Chordata</taxon>
        <taxon>Craniata</taxon>
        <taxon>Vertebrata</taxon>
        <taxon>Euteleostomi</taxon>
        <taxon>Actinopterygii</taxon>
        <taxon>Neopterygii</taxon>
        <taxon>Teleostei</taxon>
        <taxon>Neoteleostei</taxon>
        <taxon>Acanthomorphata</taxon>
        <taxon>Ovalentaria</taxon>
        <taxon>Ambassidae</taxon>
        <taxon>Parambassis</taxon>
    </lineage>
</organism>
<dbReference type="OrthoDB" id="8952497at2759"/>
<name>A0A6P7HRZ7_9TELE</name>
<protein>
    <submittedName>
        <fullName evidence="3">Uncharacterized protein LOC114432565</fullName>
    </submittedName>
</protein>
<dbReference type="InParanoid" id="A0A6P7HRZ7"/>
<accession>A0A6P7HRZ7</accession>
<evidence type="ECO:0000256" key="1">
    <source>
        <dbReference type="SAM" id="MobiDB-lite"/>
    </source>
</evidence>
<reference evidence="3" key="1">
    <citation type="submission" date="2025-08" db="UniProtKB">
        <authorList>
            <consortium name="RefSeq"/>
        </authorList>
    </citation>
    <scope>IDENTIFICATION</scope>
</reference>
<dbReference type="Proteomes" id="UP000515145">
    <property type="component" value="Chromosome 2"/>
</dbReference>
<gene>
    <name evidence="3" type="primary">LOC114432565</name>
</gene>